<sequence>MNRIINNMDGSLQRHLGIVSLTPRTDGTLMEFLSLFLKTIILRPYVFAFLAAFLFSAPRLIGWRRTWYFFVIAWIVALLCEFSSTRTGIPFGWYHYTGSTVGQELYITDIPFMDSLSFPFLLYASYCMALAFLLPAFSKRNTGRGGIIRMQFPLATRTGWPVMLLTILFFVFIDIIIDPVALRGERWFLGQIYYYPDPGTHFGVPVENYLGWAVVGFLSLCAYLPLDRKLLQTGLSIDRSVTGHILLGCGLYYGVLIFNLTVTFWIGESLLGMTGLLIYLPLTLLLALRLLGHSGSSE</sequence>
<organism evidence="2 3">
    <name type="scientific">Nitrosospira multiformis</name>
    <dbReference type="NCBI Taxonomy" id="1231"/>
    <lineage>
        <taxon>Bacteria</taxon>
        <taxon>Pseudomonadati</taxon>
        <taxon>Pseudomonadota</taxon>
        <taxon>Betaproteobacteria</taxon>
        <taxon>Nitrosomonadales</taxon>
        <taxon>Nitrosomonadaceae</taxon>
        <taxon>Nitrosospira</taxon>
    </lineage>
</organism>
<evidence type="ECO:0000256" key="1">
    <source>
        <dbReference type="SAM" id="Phobius"/>
    </source>
</evidence>
<evidence type="ECO:0000313" key="2">
    <source>
        <dbReference type="EMBL" id="SDQ55023.1"/>
    </source>
</evidence>
<feature type="transmembrane region" description="Helical" evidence="1">
    <location>
        <begin position="158"/>
        <end position="177"/>
    </location>
</feature>
<feature type="transmembrane region" description="Helical" evidence="1">
    <location>
        <begin position="116"/>
        <end position="137"/>
    </location>
</feature>
<gene>
    <name evidence="2" type="ORF">SAMN05216402_1279</name>
</gene>
<dbReference type="PANTHER" id="PTHR39419:SF1">
    <property type="entry name" value="SLL0814 PROTEIN"/>
    <property type="match status" value="1"/>
</dbReference>
<name>A0ABY0TAU2_9PROT</name>
<dbReference type="Proteomes" id="UP000183471">
    <property type="component" value="Unassembled WGS sequence"/>
</dbReference>
<evidence type="ECO:0000313" key="3">
    <source>
        <dbReference type="Proteomes" id="UP000183471"/>
    </source>
</evidence>
<dbReference type="RefSeq" id="WP_256324068.1">
    <property type="nucleotide sequence ID" value="NZ_FNKY01000001.1"/>
</dbReference>
<comment type="caution">
    <text evidence="2">The sequence shown here is derived from an EMBL/GenBank/DDBJ whole genome shotgun (WGS) entry which is preliminary data.</text>
</comment>
<feature type="transmembrane region" description="Helical" evidence="1">
    <location>
        <begin position="32"/>
        <end position="55"/>
    </location>
</feature>
<feature type="transmembrane region" description="Helical" evidence="1">
    <location>
        <begin position="272"/>
        <end position="292"/>
    </location>
</feature>
<keyword evidence="1" id="KW-1133">Transmembrane helix</keyword>
<dbReference type="InterPro" id="IPR007354">
    <property type="entry name" value="CruF-like"/>
</dbReference>
<proteinExistence type="predicted"/>
<dbReference type="EMBL" id="FNKY01000001">
    <property type="protein sequence ID" value="SDQ55023.1"/>
    <property type="molecule type" value="Genomic_DNA"/>
</dbReference>
<accession>A0ABY0TAU2</accession>
<keyword evidence="3" id="KW-1185">Reference proteome</keyword>
<dbReference type="Pfam" id="PF04240">
    <property type="entry name" value="Caroten_synth"/>
    <property type="match status" value="1"/>
</dbReference>
<reference evidence="2 3" key="1">
    <citation type="submission" date="2016-10" db="EMBL/GenBank/DDBJ databases">
        <authorList>
            <person name="Varghese N."/>
            <person name="Submissions S."/>
        </authorList>
    </citation>
    <scope>NUCLEOTIDE SEQUENCE [LARGE SCALE GENOMIC DNA]</scope>
    <source>
        <strain evidence="2 3">Nl1</strain>
    </source>
</reference>
<protein>
    <submittedName>
        <fullName evidence="2">Membrane protein</fullName>
    </submittedName>
</protein>
<keyword evidence="1" id="KW-0812">Transmembrane</keyword>
<keyword evidence="1" id="KW-0472">Membrane</keyword>
<feature type="transmembrane region" description="Helical" evidence="1">
    <location>
        <begin position="67"/>
        <end position="96"/>
    </location>
</feature>
<feature type="transmembrane region" description="Helical" evidence="1">
    <location>
        <begin position="209"/>
        <end position="226"/>
    </location>
</feature>
<feature type="transmembrane region" description="Helical" evidence="1">
    <location>
        <begin position="246"/>
        <end position="266"/>
    </location>
</feature>
<dbReference type="PANTHER" id="PTHR39419">
    <property type="entry name" value="SLL0814 PROTEIN"/>
    <property type="match status" value="1"/>
</dbReference>